<evidence type="ECO:0000313" key="3">
    <source>
        <dbReference type="Proteomes" id="UP000235392"/>
    </source>
</evidence>
<reference evidence="2 3" key="1">
    <citation type="submission" date="2017-11" db="EMBL/GenBank/DDBJ databases">
        <title>De novo assembly and phasing of dikaryotic genomes from two isolates of Puccinia coronata f. sp. avenae, the causal agent of oat crown rust.</title>
        <authorList>
            <person name="Miller M.E."/>
            <person name="Zhang Y."/>
            <person name="Omidvar V."/>
            <person name="Sperschneider J."/>
            <person name="Schwessinger B."/>
            <person name="Raley C."/>
            <person name="Palmer J.M."/>
            <person name="Garnica D."/>
            <person name="Upadhyaya N."/>
            <person name="Rathjen J."/>
            <person name="Taylor J.M."/>
            <person name="Park R.F."/>
            <person name="Dodds P.N."/>
            <person name="Hirsch C.D."/>
            <person name="Kianian S.F."/>
            <person name="Figueroa M."/>
        </authorList>
    </citation>
    <scope>NUCLEOTIDE SEQUENCE [LARGE SCALE GENOMIC DNA]</scope>
    <source>
        <strain evidence="2">12SD80</strain>
    </source>
</reference>
<feature type="region of interest" description="Disordered" evidence="1">
    <location>
        <begin position="155"/>
        <end position="189"/>
    </location>
</feature>
<dbReference type="AlphaFoldDB" id="A0A2N5TXR0"/>
<comment type="caution">
    <text evidence="2">The sequence shown here is derived from an EMBL/GenBank/DDBJ whole genome shotgun (WGS) entry which is preliminary data.</text>
</comment>
<gene>
    <name evidence="2" type="ORF">PCASD_19989</name>
</gene>
<feature type="compositionally biased region" description="Low complexity" evidence="1">
    <location>
        <begin position="10"/>
        <end position="33"/>
    </location>
</feature>
<proteinExistence type="predicted"/>
<dbReference type="EMBL" id="PGCI01000303">
    <property type="protein sequence ID" value="PLW30286.1"/>
    <property type="molecule type" value="Genomic_DNA"/>
</dbReference>
<evidence type="ECO:0000313" key="2">
    <source>
        <dbReference type="EMBL" id="PLW30286.1"/>
    </source>
</evidence>
<protein>
    <submittedName>
        <fullName evidence="2">Uncharacterized protein</fullName>
    </submittedName>
</protein>
<evidence type="ECO:0000256" key="1">
    <source>
        <dbReference type="SAM" id="MobiDB-lite"/>
    </source>
</evidence>
<accession>A0A2N5TXR0</accession>
<feature type="region of interest" description="Disordered" evidence="1">
    <location>
        <begin position="1"/>
        <end position="77"/>
    </location>
</feature>
<sequence>MSNPNKKQPSDNQPSPSNSNTQSGSSSPSIPNQTGKSTKERINEQIGALKDALAIPFLASPPPSTHDRQTTSATSQPSIPIATHPTMTQHLHAQHPHFHYTPTPYTSSPANTTHYEIRQPTVQPHPVSNPYHPTDTMALAISPYLQPSHFNPPMPDFQHQAHTPHQYSTPPHRPSSPQHQSTHFSHESATARPHLTQAYPYNTSNPYARQEQLNCTLEEAHQRQVADDDR</sequence>
<name>A0A2N5TXR0_9BASI</name>
<organism evidence="2 3">
    <name type="scientific">Puccinia coronata f. sp. avenae</name>
    <dbReference type="NCBI Taxonomy" id="200324"/>
    <lineage>
        <taxon>Eukaryota</taxon>
        <taxon>Fungi</taxon>
        <taxon>Dikarya</taxon>
        <taxon>Basidiomycota</taxon>
        <taxon>Pucciniomycotina</taxon>
        <taxon>Pucciniomycetes</taxon>
        <taxon>Pucciniales</taxon>
        <taxon>Pucciniaceae</taxon>
        <taxon>Puccinia</taxon>
    </lineage>
</organism>
<dbReference type="Proteomes" id="UP000235392">
    <property type="component" value="Unassembled WGS sequence"/>
</dbReference>